<accession>A0AA86PIR5</accession>
<keyword evidence="1" id="KW-0472">Membrane</keyword>
<sequence length="201" mass="22717">MCLYCYLGRFKSKQSLQTFLQLFSLQIVLEIQQNQTICFTEELPKDSTLRGSYGASMSQLQPSVELTITNHRDSLLEKAPLTANASFSYVVQYAGEQQICFTAIEIESSPAIKREIFFDLDAAPLPKQTDDKLGTASQIQRLVQEVDLDQMYGKKRITELLEVGRKVNKSVLWVGLASIVAAWAVVFVQNAWLSMQVKKRL</sequence>
<evidence type="ECO:0000313" key="4">
    <source>
        <dbReference type="EMBL" id="CAL6086741.1"/>
    </source>
</evidence>
<dbReference type="AlphaFoldDB" id="A0AA86PIR5"/>
<evidence type="ECO:0000256" key="1">
    <source>
        <dbReference type="SAM" id="Phobius"/>
    </source>
</evidence>
<feature type="domain" description="GOLD" evidence="2">
    <location>
        <begin position="26"/>
        <end position="198"/>
    </location>
</feature>
<reference evidence="4 5" key="2">
    <citation type="submission" date="2024-07" db="EMBL/GenBank/DDBJ databases">
        <authorList>
            <person name="Akdeniz Z."/>
        </authorList>
    </citation>
    <scope>NUCLEOTIDE SEQUENCE [LARGE SCALE GENOMIC DNA]</scope>
</reference>
<name>A0AA86PIR5_9EUKA</name>
<dbReference type="SMART" id="SM01190">
    <property type="entry name" value="EMP24_GP25L"/>
    <property type="match status" value="1"/>
</dbReference>
<evidence type="ECO:0000259" key="2">
    <source>
        <dbReference type="SMART" id="SM01190"/>
    </source>
</evidence>
<proteinExistence type="predicted"/>
<dbReference type="EMBL" id="CAXDID020000395">
    <property type="protein sequence ID" value="CAL6086741.1"/>
    <property type="molecule type" value="Genomic_DNA"/>
</dbReference>
<protein>
    <submittedName>
        <fullName evidence="3">Emp24/gp25L/p24 family/GOLD domain-containing protein</fullName>
    </submittedName>
    <submittedName>
        <fullName evidence="4">Emp24/gp25L/p24_family/GOLD domain-containing protein</fullName>
    </submittedName>
</protein>
<organism evidence="3">
    <name type="scientific">Hexamita inflata</name>
    <dbReference type="NCBI Taxonomy" id="28002"/>
    <lineage>
        <taxon>Eukaryota</taxon>
        <taxon>Metamonada</taxon>
        <taxon>Diplomonadida</taxon>
        <taxon>Hexamitidae</taxon>
        <taxon>Hexamitinae</taxon>
        <taxon>Hexamita</taxon>
    </lineage>
</organism>
<feature type="transmembrane region" description="Helical" evidence="1">
    <location>
        <begin position="171"/>
        <end position="193"/>
    </location>
</feature>
<keyword evidence="1" id="KW-0812">Transmembrane</keyword>
<dbReference type="Proteomes" id="UP001642409">
    <property type="component" value="Unassembled WGS sequence"/>
</dbReference>
<keyword evidence="1" id="KW-1133">Transmembrane helix</keyword>
<gene>
    <name evidence="3" type="ORF">HINF_LOCUS28145</name>
    <name evidence="4" type="ORF">HINF_LOCUS63312</name>
</gene>
<dbReference type="EMBL" id="CATOUU010000677">
    <property type="protein sequence ID" value="CAI9940500.1"/>
    <property type="molecule type" value="Genomic_DNA"/>
</dbReference>
<evidence type="ECO:0000313" key="5">
    <source>
        <dbReference type="Proteomes" id="UP001642409"/>
    </source>
</evidence>
<keyword evidence="5" id="KW-1185">Reference proteome</keyword>
<evidence type="ECO:0000313" key="3">
    <source>
        <dbReference type="EMBL" id="CAI9940500.1"/>
    </source>
</evidence>
<dbReference type="Pfam" id="PF01105">
    <property type="entry name" value="EMP24_GP25L"/>
    <property type="match status" value="1"/>
</dbReference>
<dbReference type="InterPro" id="IPR009038">
    <property type="entry name" value="GOLD_dom"/>
</dbReference>
<reference evidence="3" key="1">
    <citation type="submission" date="2023-06" db="EMBL/GenBank/DDBJ databases">
        <authorList>
            <person name="Kurt Z."/>
        </authorList>
    </citation>
    <scope>NUCLEOTIDE SEQUENCE</scope>
</reference>
<comment type="caution">
    <text evidence="3">The sequence shown here is derived from an EMBL/GenBank/DDBJ whole genome shotgun (WGS) entry which is preliminary data.</text>
</comment>